<feature type="region of interest" description="Disordered" evidence="7">
    <location>
        <begin position="287"/>
        <end position="336"/>
    </location>
</feature>
<dbReference type="PRINTS" id="PR00937">
    <property type="entry name" value="TBOX"/>
</dbReference>
<protein>
    <recommendedName>
        <fullName evidence="8">T-box domain-containing protein</fullName>
    </recommendedName>
</protein>
<feature type="compositionally biased region" description="Basic and acidic residues" evidence="7">
    <location>
        <begin position="287"/>
        <end position="297"/>
    </location>
</feature>
<dbReference type="Gene3D" id="2.60.40.820">
    <property type="entry name" value="Transcription factor, T-box"/>
    <property type="match status" value="1"/>
</dbReference>
<evidence type="ECO:0000313" key="9">
    <source>
        <dbReference type="EMBL" id="PVD32763.1"/>
    </source>
</evidence>
<feature type="compositionally biased region" description="Low complexity" evidence="7">
    <location>
        <begin position="770"/>
        <end position="781"/>
    </location>
</feature>
<dbReference type="InterPro" id="IPR018186">
    <property type="entry name" value="TF_T-box_CS"/>
</dbReference>
<feature type="region of interest" description="Disordered" evidence="7">
    <location>
        <begin position="367"/>
        <end position="548"/>
    </location>
</feature>
<feature type="compositionally biased region" description="Basic and acidic residues" evidence="7">
    <location>
        <begin position="482"/>
        <end position="503"/>
    </location>
</feature>
<sequence>MIFPVPSLLSSSSAFSSFTSSSPLDPRMAFTPFLFPRGPDYPAMSTLLAPSPFVSSLGLQPPGLAPMLPKLSGGLGRGPLTAADLLGHHSDHFRPLRALEPPEPEVQDDPKVDLESKDLWEKFHRLGTEMVITKSGRRMFPPFKVKVSGLDKKSKYILLMDIVAVDDCRYKFHNGKWMVAGKADPEMPKRMYIHPDSPSTGEQWMQKVVTFHKLKLSNNISDKHGFTILNSMHKYQPRFHLVRANDILKLPYSAFRTFVFKETEFIAVTAYQNEKITQLKIDHNPFAKGFRDTGGGKREKKRLIGSSVCPSTQPPASQTDERNEESAASGDEDHENMEICVVEADDKMAKDESALATSVEIEHTCASVTSASPGTDEDPETSSVVARGPDTTNDQPKPCEPLPHPPPLPSLKSDTDLDSPGGTGCPSLRVSQLVDRKSDCLPSVVLSHTDKSEQKEASADRKGESPLVLNRENPDATSGKRVLTDRVDDSADRRRPLSRDSRGHGRFRYRRPTSGSGGSPDYSFDEKDRGDSADDRESERSDSASAFQMIEDSCRSGYERYFHKGVGGERGAVTSRGLMVVPPAVGHPIFPYLCPPGLYSGASSGLPQFPLSPFIFAATGASPLGPPTLPMSYLASLHSLTSFARHGRATPPLGSVGGAEREASSGGSGRGSAVGRSSVPLSQAVPSHPHLAILQGGHSTSPTSATSPVLTSPSTATSLSTSSSSGSSSGLTTVPRLRTSGVSHISPSSTSVLSSSGHLHHGDSARSRSPRPVIRPSPMSRAGLGGHFHGLSASGKTNSELKNIERMLNGLDRSRRLNKEQRRLVVEDE</sequence>
<dbReference type="AlphaFoldDB" id="A0A2T7PH56"/>
<comment type="caution">
    <text evidence="6">Lacks conserved residue(s) required for the propagation of feature annotation.</text>
</comment>
<dbReference type="EMBL" id="PZQS01000004">
    <property type="protein sequence ID" value="PVD32763.1"/>
    <property type="molecule type" value="Genomic_DNA"/>
</dbReference>
<evidence type="ECO:0000256" key="5">
    <source>
        <dbReference type="ARBA" id="ARBA00023242"/>
    </source>
</evidence>
<feature type="compositionally biased region" description="Basic and acidic residues" evidence="7">
    <location>
        <begin position="524"/>
        <end position="542"/>
    </location>
</feature>
<feature type="region of interest" description="Disordered" evidence="7">
    <location>
        <begin position="648"/>
        <end position="799"/>
    </location>
</feature>
<evidence type="ECO:0000313" key="10">
    <source>
        <dbReference type="Proteomes" id="UP000245119"/>
    </source>
</evidence>
<evidence type="ECO:0000259" key="8">
    <source>
        <dbReference type="PROSITE" id="PS50252"/>
    </source>
</evidence>
<comment type="caution">
    <text evidence="9">The sequence shown here is derived from an EMBL/GenBank/DDBJ whole genome shotgun (WGS) entry which is preliminary data.</text>
</comment>
<dbReference type="PROSITE" id="PS01264">
    <property type="entry name" value="TBOX_2"/>
    <property type="match status" value="1"/>
</dbReference>
<reference evidence="9 10" key="1">
    <citation type="submission" date="2018-04" db="EMBL/GenBank/DDBJ databases">
        <title>The genome of golden apple snail Pomacea canaliculata provides insight into stress tolerance and invasive adaptation.</title>
        <authorList>
            <person name="Liu C."/>
            <person name="Liu B."/>
            <person name="Ren Y."/>
            <person name="Zhang Y."/>
            <person name="Wang H."/>
            <person name="Li S."/>
            <person name="Jiang F."/>
            <person name="Yin L."/>
            <person name="Zhang G."/>
            <person name="Qian W."/>
            <person name="Fan W."/>
        </authorList>
    </citation>
    <scope>NUCLEOTIDE SEQUENCE [LARGE SCALE GENOMIC DNA]</scope>
    <source>
        <strain evidence="9">SZHN2017</strain>
        <tissue evidence="9">Muscle</tissue>
    </source>
</reference>
<keyword evidence="10" id="KW-1185">Reference proteome</keyword>
<evidence type="ECO:0000256" key="7">
    <source>
        <dbReference type="SAM" id="MobiDB-lite"/>
    </source>
</evidence>
<dbReference type="OrthoDB" id="7442607at2759"/>
<keyword evidence="2" id="KW-0805">Transcription regulation</keyword>
<dbReference type="InterPro" id="IPR036960">
    <property type="entry name" value="T-box_sf"/>
</dbReference>
<dbReference type="PRINTS" id="PR00938">
    <property type="entry name" value="BRACHYURY"/>
</dbReference>
<evidence type="ECO:0000256" key="4">
    <source>
        <dbReference type="ARBA" id="ARBA00023163"/>
    </source>
</evidence>
<dbReference type="GO" id="GO:0001708">
    <property type="term" value="P:cell fate specification"/>
    <property type="evidence" value="ECO:0007669"/>
    <property type="project" value="TreeGrafter"/>
</dbReference>
<evidence type="ECO:0000256" key="1">
    <source>
        <dbReference type="ARBA" id="ARBA00004123"/>
    </source>
</evidence>
<dbReference type="GO" id="GO:0000785">
    <property type="term" value="C:chromatin"/>
    <property type="evidence" value="ECO:0007669"/>
    <property type="project" value="TreeGrafter"/>
</dbReference>
<comment type="subcellular location">
    <subcellularLocation>
        <location evidence="1 6">Nucleus</location>
    </subcellularLocation>
</comment>
<dbReference type="InterPro" id="IPR046360">
    <property type="entry name" value="T-box_DNA-bd"/>
</dbReference>
<dbReference type="Pfam" id="PF00907">
    <property type="entry name" value="T-box"/>
    <property type="match status" value="1"/>
</dbReference>
<dbReference type="SUPFAM" id="SSF49417">
    <property type="entry name" value="p53-like transcription factors"/>
    <property type="match status" value="1"/>
</dbReference>
<name>A0A2T7PH56_POMCA</name>
<dbReference type="GO" id="GO:0005634">
    <property type="term" value="C:nucleus"/>
    <property type="evidence" value="ECO:0007669"/>
    <property type="project" value="UniProtKB-SubCell"/>
</dbReference>
<dbReference type="PROSITE" id="PS01283">
    <property type="entry name" value="TBOX_1"/>
    <property type="match status" value="1"/>
</dbReference>
<dbReference type="PANTHER" id="PTHR11267:SF181">
    <property type="entry name" value="OPTOMOTOR-BLIND PROTEIN"/>
    <property type="match status" value="1"/>
</dbReference>
<proteinExistence type="predicted"/>
<keyword evidence="4" id="KW-0804">Transcription</keyword>
<feature type="compositionally biased region" description="Basic and acidic residues" evidence="7">
    <location>
        <begin position="448"/>
        <end position="464"/>
    </location>
</feature>
<evidence type="ECO:0000256" key="2">
    <source>
        <dbReference type="ARBA" id="ARBA00023015"/>
    </source>
</evidence>
<keyword evidence="5 6" id="KW-0539">Nucleus</keyword>
<dbReference type="InterPro" id="IPR002070">
    <property type="entry name" value="TF_Brachyury"/>
</dbReference>
<gene>
    <name evidence="9" type="ORF">C0Q70_08209</name>
</gene>
<dbReference type="InterPro" id="IPR008967">
    <property type="entry name" value="p53-like_TF_DNA-bd_sf"/>
</dbReference>
<dbReference type="SMART" id="SM00425">
    <property type="entry name" value="TBOX"/>
    <property type="match status" value="1"/>
</dbReference>
<dbReference type="PANTHER" id="PTHR11267">
    <property type="entry name" value="T-BOX PROTEIN-RELATED"/>
    <property type="match status" value="1"/>
</dbReference>
<feature type="compositionally biased region" description="Pro residues" evidence="7">
    <location>
        <begin position="398"/>
        <end position="409"/>
    </location>
</feature>
<evidence type="ECO:0000256" key="3">
    <source>
        <dbReference type="ARBA" id="ARBA00023125"/>
    </source>
</evidence>
<dbReference type="PROSITE" id="PS50252">
    <property type="entry name" value="TBOX_3"/>
    <property type="match status" value="1"/>
</dbReference>
<feature type="compositionally biased region" description="Low complexity" evidence="7">
    <location>
        <begin position="699"/>
        <end position="757"/>
    </location>
</feature>
<organism evidence="9 10">
    <name type="scientific">Pomacea canaliculata</name>
    <name type="common">Golden apple snail</name>
    <dbReference type="NCBI Taxonomy" id="400727"/>
    <lineage>
        <taxon>Eukaryota</taxon>
        <taxon>Metazoa</taxon>
        <taxon>Spiralia</taxon>
        <taxon>Lophotrochozoa</taxon>
        <taxon>Mollusca</taxon>
        <taxon>Gastropoda</taxon>
        <taxon>Caenogastropoda</taxon>
        <taxon>Architaenioglossa</taxon>
        <taxon>Ampullarioidea</taxon>
        <taxon>Ampullariidae</taxon>
        <taxon>Pomacea</taxon>
    </lineage>
</organism>
<evidence type="ECO:0000256" key="6">
    <source>
        <dbReference type="PROSITE-ProRule" id="PRU00201"/>
    </source>
</evidence>
<dbReference type="GO" id="GO:0000981">
    <property type="term" value="F:DNA-binding transcription factor activity, RNA polymerase II-specific"/>
    <property type="evidence" value="ECO:0007669"/>
    <property type="project" value="TreeGrafter"/>
</dbReference>
<dbReference type="InterPro" id="IPR001699">
    <property type="entry name" value="TF_T-box"/>
</dbReference>
<dbReference type="CDD" id="cd20188">
    <property type="entry name" value="T-box_TBX2_3-like"/>
    <property type="match status" value="1"/>
</dbReference>
<feature type="compositionally biased region" description="Polar residues" evidence="7">
    <location>
        <begin position="308"/>
        <end position="318"/>
    </location>
</feature>
<dbReference type="Proteomes" id="UP000245119">
    <property type="component" value="Linkage Group LG4"/>
</dbReference>
<dbReference type="FunFam" id="2.60.40.820:FF:000003">
    <property type="entry name" value="T-box transcription factor TBX3"/>
    <property type="match status" value="1"/>
</dbReference>
<accession>A0A2T7PH56</accession>
<dbReference type="GO" id="GO:0045893">
    <property type="term" value="P:positive regulation of DNA-templated transcription"/>
    <property type="evidence" value="ECO:0007669"/>
    <property type="project" value="InterPro"/>
</dbReference>
<dbReference type="GO" id="GO:0000978">
    <property type="term" value="F:RNA polymerase II cis-regulatory region sequence-specific DNA binding"/>
    <property type="evidence" value="ECO:0007669"/>
    <property type="project" value="InterPro"/>
</dbReference>
<feature type="domain" description="T-box" evidence="8">
    <location>
        <begin position="114"/>
        <end position="292"/>
    </location>
</feature>
<feature type="region of interest" description="Disordered" evidence="7">
    <location>
        <begin position="1"/>
        <end position="22"/>
    </location>
</feature>
<keyword evidence="3 6" id="KW-0238">DNA-binding</keyword>